<comment type="subcellular location">
    <subcellularLocation>
        <location evidence="1">Membrane</location>
        <topology evidence="1">Multi-pass membrane protein</topology>
    </subcellularLocation>
</comment>
<name>A0A9P0MSN8_NEZVI</name>
<dbReference type="EMBL" id="OV725081">
    <property type="protein sequence ID" value="CAH1403105.1"/>
    <property type="molecule type" value="Genomic_DNA"/>
</dbReference>
<evidence type="ECO:0000313" key="5">
    <source>
        <dbReference type="Proteomes" id="UP001152798"/>
    </source>
</evidence>
<feature type="transmembrane region" description="Helical" evidence="2">
    <location>
        <begin position="88"/>
        <end position="109"/>
    </location>
</feature>
<evidence type="ECO:0000256" key="2">
    <source>
        <dbReference type="SAM" id="Phobius"/>
    </source>
</evidence>
<dbReference type="InterPro" id="IPR036259">
    <property type="entry name" value="MFS_trans_sf"/>
</dbReference>
<feature type="transmembrane region" description="Helical" evidence="2">
    <location>
        <begin position="16"/>
        <end position="39"/>
    </location>
</feature>
<proteinExistence type="predicted"/>
<dbReference type="InterPro" id="IPR020846">
    <property type="entry name" value="MFS_dom"/>
</dbReference>
<dbReference type="GO" id="GO:0022857">
    <property type="term" value="F:transmembrane transporter activity"/>
    <property type="evidence" value="ECO:0007669"/>
    <property type="project" value="InterPro"/>
</dbReference>
<keyword evidence="5" id="KW-1185">Reference proteome</keyword>
<keyword evidence="2" id="KW-0812">Transmembrane</keyword>
<evidence type="ECO:0000313" key="4">
    <source>
        <dbReference type="EMBL" id="CAH1403105.1"/>
    </source>
</evidence>
<dbReference type="InterPro" id="IPR050327">
    <property type="entry name" value="Proton-linked_MCT"/>
</dbReference>
<dbReference type="Gene3D" id="1.20.1250.20">
    <property type="entry name" value="MFS general substrate transporter like domains"/>
    <property type="match status" value="2"/>
</dbReference>
<sequence length="419" mass="45531">MVDLEYPPPDGGSRAWFVMLGSFFVNGLIFGLMNCYSVIYERLQEELMIDNVPGASSKAALVGSLSIGTTFFLSPIAGILTDRIGVRLTTFIGGLFGASGLFLSSFVVHKVEGLYLTYGILFGIGASLAYTPSLVILGHYFERYLGLVNGFVTAGSSVFTMIMPFFIYYLLTTFGLSNTLRCLSALLVCLIGIALLFKPTNQASVQKKQMKSLLNADIWKNKRYVVWATVIPLALFGYFVPYVHMVKFVSIKFPKHDGKILVLCLGVTSGFGRLMFGRLADNPRFNRILLQQVAFIIIGSFTMLIVITPTFFLLEGIALLMGIFDGCFISLLGPIAFDLTGQSGAGQAIGFLLGFCSIPLTVGPPIAGWLYDEYGSYDLPFLLAGVPPIVGGLALSLIRCFPAGEAQVPLLTSTANYRK</sequence>
<dbReference type="InterPro" id="IPR011701">
    <property type="entry name" value="MFS"/>
</dbReference>
<feature type="transmembrane region" description="Helical" evidence="2">
    <location>
        <begin position="288"/>
        <end position="311"/>
    </location>
</feature>
<feature type="transmembrane region" description="Helical" evidence="2">
    <location>
        <begin position="377"/>
        <end position="398"/>
    </location>
</feature>
<feature type="transmembrane region" description="Helical" evidence="2">
    <location>
        <begin position="224"/>
        <end position="240"/>
    </location>
</feature>
<dbReference type="Pfam" id="PF07690">
    <property type="entry name" value="MFS_1"/>
    <property type="match status" value="1"/>
</dbReference>
<feature type="transmembrane region" description="Helical" evidence="2">
    <location>
        <begin position="59"/>
        <end position="81"/>
    </location>
</feature>
<dbReference type="FunFam" id="1.20.1250.20:FF:000413">
    <property type="entry name" value="Karmoisin, isoform B"/>
    <property type="match status" value="1"/>
</dbReference>
<feature type="transmembrane region" description="Helical" evidence="2">
    <location>
        <begin position="349"/>
        <end position="371"/>
    </location>
</feature>
<protein>
    <recommendedName>
        <fullName evidence="3">Major facilitator superfamily (MFS) profile domain-containing protein</fullName>
    </recommendedName>
</protein>
<reference evidence="4" key="1">
    <citation type="submission" date="2022-01" db="EMBL/GenBank/DDBJ databases">
        <authorList>
            <person name="King R."/>
        </authorList>
    </citation>
    <scope>NUCLEOTIDE SEQUENCE</scope>
</reference>
<feature type="transmembrane region" description="Helical" evidence="2">
    <location>
        <begin position="317"/>
        <end position="337"/>
    </location>
</feature>
<accession>A0A9P0MSN8</accession>
<dbReference type="PANTHER" id="PTHR11360:SF312">
    <property type="entry name" value="KARMOISIN, ISOFORM B"/>
    <property type="match status" value="1"/>
</dbReference>
<keyword evidence="2" id="KW-0472">Membrane</keyword>
<dbReference type="PROSITE" id="PS50850">
    <property type="entry name" value="MFS"/>
    <property type="match status" value="1"/>
</dbReference>
<evidence type="ECO:0000256" key="1">
    <source>
        <dbReference type="ARBA" id="ARBA00004141"/>
    </source>
</evidence>
<dbReference type="SUPFAM" id="SSF103473">
    <property type="entry name" value="MFS general substrate transporter"/>
    <property type="match status" value="1"/>
</dbReference>
<feature type="transmembrane region" description="Helical" evidence="2">
    <location>
        <begin position="115"/>
        <end position="137"/>
    </location>
</feature>
<feature type="transmembrane region" description="Helical" evidence="2">
    <location>
        <begin position="183"/>
        <end position="203"/>
    </location>
</feature>
<keyword evidence="2" id="KW-1133">Transmembrane helix</keyword>
<feature type="transmembrane region" description="Helical" evidence="2">
    <location>
        <begin position="144"/>
        <end position="171"/>
    </location>
</feature>
<organism evidence="4 5">
    <name type="scientific">Nezara viridula</name>
    <name type="common">Southern green stink bug</name>
    <name type="synonym">Cimex viridulus</name>
    <dbReference type="NCBI Taxonomy" id="85310"/>
    <lineage>
        <taxon>Eukaryota</taxon>
        <taxon>Metazoa</taxon>
        <taxon>Ecdysozoa</taxon>
        <taxon>Arthropoda</taxon>
        <taxon>Hexapoda</taxon>
        <taxon>Insecta</taxon>
        <taxon>Pterygota</taxon>
        <taxon>Neoptera</taxon>
        <taxon>Paraneoptera</taxon>
        <taxon>Hemiptera</taxon>
        <taxon>Heteroptera</taxon>
        <taxon>Panheteroptera</taxon>
        <taxon>Pentatomomorpha</taxon>
        <taxon>Pentatomoidea</taxon>
        <taxon>Pentatomidae</taxon>
        <taxon>Pentatominae</taxon>
        <taxon>Nezara</taxon>
    </lineage>
</organism>
<gene>
    <name evidence="4" type="ORF">NEZAVI_LOCUS11768</name>
</gene>
<dbReference type="GO" id="GO:0016020">
    <property type="term" value="C:membrane"/>
    <property type="evidence" value="ECO:0007669"/>
    <property type="project" value="UniProtKB-SubCell"/>
</dbReference>
<feature type="domain" description="Major facilitator superfamily (MFS) profile" evidence="3">
    <location>
        <begin position="15"/>
        <end position="403"/>
    </location>
</feature>
<evidence type="ECO:0000259" key="3">
    <source>
        <dbReference type="PROSITE" id="PS50850"/>
    </source>
</evidence>
<dbReference type="Proteomes" id="UP001152798">
    <property type="component" value="Chromosome 5"/>
</dbReference>
<dbReference type="PANTHER" id="PTHR11360">
    <property type="entry name" value="MONOCARBOXYLATE TRANSPORTER"/>
    <property type="match status" value="1"/>
</dbReference>
<dbReference type="AlphaFoldDB" id="A0A9P0MSN8"/>